<dbReference type="InterPro" id="IPR036271">
    <property type="entry name" value="Tet_transcr_reg_TetR-rel_C_sf"/>
</dbReference>
<protein>
    <submittedName>
        <fullName evidence="6">TetR/AcrR family transcriptional regulator</fullName>
    </submittedName>
</protein>
<keyword evidence="1" id="KW-0805">Transcription regulation</keyword>
<organism evidence="6 7">
    <name type="scientific">Paenibacillus aurantiacus</name>
    <dbReference type="NCBI Taxonomy" id="1936118"/>
    <lineage>
        <taxon>Bacteria</taxon>
        <taxon>Bacillati</taxon>
        <taxon>Bacillota</taxon>
        <taxon>Bacilli</taxon>
        <taxon>Bacillales</taxon>
        <taxon>Paenibacillaceae</taxon>
        <taxon>Paenibacillus</taxon>
    </lineage>
</organism>
<name>A0ABV5KNC1_9BACL</name>
<keyword evidence="3" id="KW-0804">Transcription</keyword>
<dbReference type="PRINTS" id="PR00455">
    <property type="entry name" value="HTHTETR"/>
</dbReference>
<evidence type="ECO:0000256" key="2">
    <source>
        <dbReference type="ARBA" id="ARBA00023125"/>
    </source>
</evidence>
<dbReference type="SUPFAM" id="SSF46689">
    <property type="entry name" value="Homeodomain-like"/>
    <property type="match status" value="1"/>
</dbReference>
<evidence type="ECO:0000256" key="4">
    <source>
        <dbReference type="PROSITE-ProRule" id="PRU00335"/>
    </source>
</evidence>
<dbReference type="InterPro" id="IPR001647">
    <property type="entry name" value="HTH_TetR"/>
</dbReference>
<reference evidence="6 7" key="1">
    <citation type="submission" date="2024-09" db="EMBL/GenBank/DDBJ databases">
        <authorList>
            <person name="Sun Q."/>
            <person name="Mori K."/>
        </authorList>
    </citation>
    <scope>NUCLEOTIDE SEQUENCE [LARGE SCALE GENOMIC DNA]</scope>
    <source>
        <strain evidence="6 7">TISTR 2452</strain>
    </source>
</reference>
<dbReference type="PROSITE" id="PS50977">
    <property type="entry name" value="HTH_TETR_2"/>
    <property type="match status" value="1"/>
</dbReference>
<dbReference type="EMBL" id="JBHMDO010000022">
    <property type="protein sequence ID" value="MFB9326706.1"/>
    <property type="molecule type" value="Genomic_DNA"/>
</dbReference>
<dbReference type="Pfam" id="PF00440">
    <property type="entry name" value="TetR_N"/>
    <property type="match status" value="1"/>
</dbReference>
<keyword evidence="7" id="KW-1185">Reference proteome</keyword>
<dbReference type="Proteomes" id="UP001589747">
    <property type="component" value="Unassembled WGS sequence"/>
</dbReference>
<feature type="domain" description="HTH tetR-type" evidence="5">
    <location>
        <begin position="14"/>
        <end position="73"/>
    </location>
</feature>
<comment type="caution">
    <text evidence="6">The sequence shown here is derived from an EMBL/GenBank/DDBJ whole genome shotgun (WGS) entry which is preliminary data.</text>
</comment>
<dbReference type="PANTHER" id="PTHR30055:SF234">
    <property type="entry name" value="HTH-TYPE TRANSCRIPTIONAL REGULATOR BETI"/>
    <property type="match status" value="1"/>
</dbReference>
<dbReference type="InterPro" id="IPR050109">
    <property type="entry name" value="HTH-type_TetR-like_transc_reg"/>
</dbReference>
<dbReference type="Gene3D" id="1.10.357.10">
    <property type="entry name" value="Tetracycline Repressor, domain 2"/>
    <property type="match status" value="1"/>
</dbReference>
<evidence type="ECO:0000256" key="3">
    <source>
        <dbReference type="ARBA" id="ARBA00023163"/>
    </source>
</evidence>
<dbReference type="RefSeq" id="WP_377494257.1">
    <property type="nucleotide sequence ID" value="NZ_JBHMDO010000022.1"/>
</dbReference>
<gene>
    <name evidence="6" type="ORF">ACFFSY_12345</name>
</gene>
<accession>A0ABV5KNC1</accession>
<dbReference type="InterPro" id="IPR009057">
    <property type="entry name" value="Homeodomain-like_sf"/>
</dbReference>
<evidence type="ECO:0000313" key="7">
    <source>
        <dbReference type="Proteomes" id="UP001589747"/>
    </source>
</evidence>
<evidence type="ECO:0000313" key="6">
    <source>
        <dbReference type="EMBL" id="MFB9326706.1"/>
    </source>
</evidence>
<dbReference type="Gene3D" id="1.10.10.60">
    <property type="entry name" value="Homeodomain-like"/>
    <property type="match status" value="1"/>
</dbReference>
<proteinExistence type="predicted"/>
<dbReference type="PANTHER" id="PTHR30055">
    <property type="entry name" value="HTH-TYPE TRANSCRIPTIONAL REGULATOR RUTR"/>
    <property type="match status" value="1"/>
</dbReference>
<dbReference type="SUPFAM" id="SSF48498">
    <property type="entry name" value="Tetracyclin repressor-like, C-terminal domain"/>
    <property type="match status" value="1"/>
</dbReference>
<keyword evidence="2 4" id="KW-0238">DNA-binding</keyword>
<feature type="DNA-binding region" description="H-T-H motif" evidence="4">
    <location>
        <begin position="36"/>
        <end position="55"/>
    </location>
</feature>
<evidence type="ECO:0000259" key="5">
    <source>
        <dbReference type="PROSITE" id="PS50977"/>
    </source>
</evidence>
<evidence type="ECO:0000256" key="1">
    <source>
        <dbReference type="ARBA" id="ARBA00023015"/>
    </source>
</evidence>
<sequence length="206" mass="23082">MCPRTKEQNEAIRQQRLIQIRHTAAELLLEKGMRMEMGDIAEKAGLGRGTVYHYYNSKVELLEELFAEALQAGADIVAATMRPGLRPAERLASYAQASLTDWAREPIHFILYLYAFHYAEPLPTQDPQRLLRDFRENLLQPVLHMIEEGIRLGELTHASAQTLFQTFIGALVGAANAYIRSDITPEAGSEAWAADVVSVLMNGMRA</sequence>